<dbReference type="GO" id="GO:0043138">
    <property type="term" value="F:3'-5' DNA helicase activity"/>
    <property type="evidence" value="ECO:0007669"/>
    <property type="project" value="TreeGrafter"/>
</dbReference>
<dbReference type="EMBL" id="JAUESC010000381">
    <property type="protein sequence ID" value="KAK0588859.1"/>
    <property type="molecule type" value="Genomic_DNA"/>
</dbReference>
<dbReference type="InterPro" id="IPR000212">
    <property type="entry name" value="DNA_helicase_UvrD/REP"/>
</dbReference>
<dbReference type="SUPFAM" id="SSF52540">
    <property type="entry name" value="P-loop containing nucleoside triphosphate hydrolases"/>
    <property type="match status" value="1"/>
</dbReference>
<feature type="domain" description="UvrD-like helicase C-terminal" evidence="5">
    <location>
        <begin position="118"/>
        <end position="207"/>
    </location>
</feature>
<reference evidence="6" key="2">
    <citation type="submission" date="2023-06" db="EMBL/GenBank/DDBJ databases">
        <authorList>
            <person name="Swenson N.G."/>
            <person name="Wegrzyn J.L."/>
            <person name="Mcevoy S.L."/>
        </authorList>
    </citation>
    <scope>NUCLEOTIDE SEQUENCE</scope>
    <source>
        <strain evidence="6">NS2018</strain>
        <tissue evidence="6">Leaf</tissue>
    </source>
</reference>
<keyword evidence="3" id="KW-0347">Helicase</keyword>
<dbReference type="Gene3D" id="3.40.50.300">
    <property type="entry name" value="P-loop containing nucleotide triphosphate hydrolases"/>
    <property type="match status" value="1"/>
</dbReference>
<dbReference type="GO" id="GO:0016787">
    <property type="term" value="F:hydrolase activity"/>
    <property type="evidence" value="ECO:0007669"/>
    <property type="project" value="UniProtKB-KW"/>
</dbReference>
<dbReference type="Gene3D" id="1.10.486.10">
    <property type="entry name" value="PCRA, domain 4"/>
    <property type="match status" value="1"/>
</dbReference>
<dbReference type="PANTHER" id="PTHR11070:SF61">
    <property type="entry name" value="DNA 3'-5' HELICASE"/>
    <property type="match status" value="1"/>
</dbReference>
<evidence type="ECO:0000256" key="1">
    <source>
        <dbReference type="ARBA" id="ARBA00022741"/>
    </source>
</evidence>
<dbReference type="InterPro" id="IPR027417">
    <property type="entry name" value="P-loop_NTPase"/>
</dbReference>
<dbReference type="AlphaFoldDB" id="A0AA39SBT3"/>
<organism evidence="6 7">
    <name type="scientific">Acer saccharum</name>
    <name type="common">Sugar maple</name>
    <dbReference type="NCBI Taxonomy" id="4024"/>
    <lineage>
        <taxon>Eukaryota</taxon>
        <taxon>Viridiplantae</taxon>
        <taxon>Streptophyta</taxon>
        <taxon>Embryophyta</taxon>
        <taxon>Tracheophyta</taxon>
        <taxon>Spermatophyta</taxon>
        <taxon>Magnoliopsida</taxon>
        <taxon>eudicotyledons</taxon>
        <taxon>Gunneridae</taxon>
        <taxon>Pentapetalae</taxon>
        <taxon>rosids</taxon>
        <taxon>malvids</taxon>
        <taxon>Sapindales</taxon>
        <taxon>Sapindaceae</taxon>
        <taxon>Hippocastanoideae</taxon>
        <taxon>Acereae</taxon>
        <taxon>Acer</taxon>
    </lineage>
</organism>
<keyword evidence="1" id="KW-0547">Nucleotide-binding</keyword>
<dbReference type="CDD" id="cd18807">
    <property type="entry name" value="SF1_C_UvrD"/>
    <property type="match status" value="1"/>
</dbReference>
<protein>
    <recommendedName>
        <fullName evidence="5">UvrD-like helicase C-terminal domain-containing protein</fullName>
    </recommendedName>
</protein>
<dbReference type="GO" id="GO:0005634">
    <property type="term" value="C:nucleus"/>
    <property type="evidence" value="ECO:0007669"/>
    <property type="project" value="TreeGrafter"/>
</dbReference>
<reference evidence="6" key="1">
    <citation type="journal article" date="2022" name="Plant J.">
        <title>Strategies of tolerance reflected in two North American maple genomes.</title>
        <authorList>
            <person name="McEvoy S.L."/>
            <person name="Sezen U.U."/>
            <person name="Trouern-Trend A."/>
            <person name="McMahon S.M."/>
            <person name="Schaberg P.G."/>
            <person name="Yang J."/>
            <person name="Wegrzyn J.L."/>
            <person name="Swenson N.G."/>
        </authorList>
    </citation>
    <scope>NUCLEOTIDE SEQUENCE</scope>
    <source>
        <strain evidence="6">NS2018</strain>
    </source>
</reference>
<evidence type="ECO:0000256" key="4">
    <source>
        <dbReference type="ARBA" id="ARBA00022840"/>
    </source>
</evidence>
<sequence length="441" mass="51235">MMLLSLMGHSLMLRSQLTQGRKVLSTLEMILKLVHREQSISAVITSVANIVPQKYLLEHRAVVDFDGGKLLNEDNDLRSVLRYLLDDVSDFLSTKFTSPEETKVDEDKKGCGNVIKAFMDYLSERERENFRTRRHENENSVTLTTIHQSKGLEWDIVFIVKANENEIPLLHDFNGVASEKGNSVEEERRLLYVAMTRARKRLFILYVTMDSSWQLLRPSRFLKEIPHHLLEVQAEQCVKDQQTNHQNIQKETAQFTIDLPREDQPSETNVVENDFLKVQFNEATKESTQTVEACDGNSFLRRFSVDDRSIVSHLFHQWAKKKAFQDPKRLLNKVGFVIDERLRVEKNKHKDILRALKSCLGCCEAHHYAEYVLRWEQIPADKRAHLMREKQEHFLKLRIENSMGSAVATPKQIAFLRSLGCTMDPTSRLHASRLIEQYKSL</sequence>
<evidence type="ECO:0000256" key="3">
    <source>
        <dbReference type="ARBA" id="ARBA00022806"/>
    </source>
</evidence>
<dbReference type="Pfam" id="PF13361">
    <property type="entry name" value="UvrD_C"/>
    <property type="match status" value="1"/>
</dbReference>
<proteinExistence type="predicted"/>
<name>A0AA39SBT3_ACESA</name>
<evidence type="ECO:0000313" key="7">
    <source>
        <dbReference type="Proteomes" id="UP001168877"/>
    </source>
</evidence>
<dbReference type="InterPro" id="IPR014017">
    <property type="entry name" value="DNA_helicase_UvrD-like_C"/>
</dbReference>
<evidence type="ECO:0000256" key="2">
    <source>
        <dbReference type="ARBA" id="ARBA00022801"/>
    </source>
</evidence>
<keyword evidence="7" id="KW-1185">Reference proteome</keyword>
<gene>
    <name evidence="6" type="ORF">LWI29_006301</name>
</gene>
<accession>A0AA39SBT3</accession>
<dbReference type="GO" id="GO:0005524">
    <property type="term" value="F:ATP binding"/>
    <property type="evidence" value="ECO:0007669"/>
    <property type="project" value="UniProtKB-KW"/>
</dbReference>
<keyword evidence="2" id="KW-0378">Hydrolase</keyword>
<dbReference type="PANTHER" id="PTHR11070">
    <property type="entry name" value="UVRD / RECB / PCRA DNA HELICASE FAMILY MEMBER"/>
    <property type="match status" value="1"/>
</dbReference>
<dbReference type="GO" id="GO:0003677">
    <property type="term" value="F:DNA binding"/>
    <property type="evidence" value="ECO:0007669"/>
    <property type="project" value="InterPro"/>
</dbReference>
<comment type="caution">
    <text evidence="6">The sequence shown here is derived from an EMBL/GenBank/DDBJ whole genome shotgun (WGS) entry which is preliminary data.</text>
</comment>
<evidence type="ECO:0000259" key="5">
    <source>
        <dbReference type="Pfam" id="PF13361"/>
    </source>
</evidence>
<dbReference type="Proteomes" id="UP001168877">
    <property type="component" value="Unassembled WGS sequence"/>
</dbReference>
<dbReference type="GO" id="GO:0000725">
    <property type="term" value="P:recombinational repair"/>
    <property type="evidence" value="ECO:0007669"/>
    <property type="project" value="TreeGrafter"/>
</dbReference>
<keyword evidence="4" id="KW-0067">ATP-binding</keyword>
<evidence type="ECO:0000313" key="6">
    <source>
        <dbReference type="EMBL" id="KAK0588859.1"/>
    </source>
</evidence>